<dbReference type="PROSITE" id="PS51489">
    <property type="entry name" value="BUB1_N"/>
    <property type="match status" value="1"/>
</dbReference>
<name>A0A077WMH9_9FUNG</name>
<accession>A0A077WMH9</accession>
<dbReference type="Pfam" id="PF08311">
    <property type="entry name" value="Mad3_BUB1_I"/>
    <property type="match status" value="1"/>
</dbReference>
<dbReference type="SMART" id="SM00777">
    <property type="entry name" value="Mad3_BUB1_I"/>
    <property type="match status" value="1"/>
</dbReference>
<dbReference type="SMART" id="SM00220">
    <property type="entry name" value="S_TKc"/>
    <property type="match status" value="1"/>
</dbReference>
<protein>
    <recommendedName>
        <fullName evidence="9">Protein kinase domain-containing protein</fullName>
    </recommendedName>
</protein>
<sequence length="710" mass="80244">MFENDRRYKDDMRYTQLWLQYANQLADPGWVYDHMLSKGIGKYVALLYEEAAKYYATHQSLEKAKSTLTRGIQNRAEPVKNLQYLLHSICSSRSMSYNATRESTFGEKDDTIKRQYSDDDNTPRAIVALLDVIDFQLVRNARRAMLQQCYRYDVETSFEELRARWPKRNMTRQSSSSLSSAASAVTGGALRTGHPNRAPSAFITKPLLPYSTQSASLSNRLLFDKSNSKSYSHHDAQHNKRSKLMPPLSSSATTSAKRPIILNKEPSDIHSPQVKVSQHYDDLQQTTAEDSYFNNVESNQSLLIREKSLQSSFAKSPEESSITDILSKPIELQLPGVSAIDISKDQKEDNSNPGLTSDAHVQKEVEGAGKHHVVSAKVESALSITVPSVKSPQQQQVMAIPHEASVAKQLLEQVNDPPVTEYKGYHDMLARKQKPIPDGEFNLGTIRYTMKKKLGEGGTSSVYELQGSLALKVESVMCNAWEFYIMRQAAKRCNQPSHVIAVHSYYAYRMTSFLVMDLAKHGTLLDILNEHRLKHMTSAMSESRALRIIIELLDALCDLHAAGIIHGDVKMENVVVVESSPKEDRIAFIDFGRAMDLTLVSSNIRVYPRWKPVKPGTVDPPISPPWLPWTLDYWGLAGIAHWLLFGSQIRVRQVAQSDPRWVLRQHIKRYWHKTFWDDFFDQLMNPSTAATTSTAPARLLAAARKLVDKT</sequence>
<dbReference type="InterPro" id="IPR015661">
    <property type="entry name" value="Bub1/Mad3"/>
</dbReference>
<dbReference type="SUPFAM" id="SSF56112">
    <property type="entry name" value="Protein kinase-like (PK-like)"/>
    <property type="match status" value="1"/>
</dbReference>
<dbReference type="OrthoDB" id="248495at2759"/>
<proteinExistence type="predicted"/>
<dbReference type="PANTHER" id="PTHR14030">
    <property type="entry name" value="MITOTIC CHECKPOINT SERINE/THREONINE-PROTEIN KINASE BUB1"/>
    <property type="match status" value="1"/>
</dbReference>
<dbReference type="PROSITE" id="PS50011">
    <property type="entry name" value="PROTEIN_KINASE_DOM"/>
    <property type="match status" value="1"/>
</dbReference>
<dbReference type="InterPro" id="IPR008271">
    <property type="entry name" value="Ser/Thr_kinase_AS"/>
</dbReference>
<comment type="subcellular location">
    <subcellularLocation>
        <location evidence="1">Chromosome</location>
        <location evidence="1">Centromere</location>
        <location evidence="1">Kinetochore</location>
    </subcellularLocation>
</comment>
<feature type="compositionally biased region" description="Low complexity" evidence="5">
    <location>
        <begin position="174"/>
        <end position="184"/>
    </location>
</feature>
<evidence type="ECO:0000259" key="6">
    <source>
        <dbReference type="PROSITE" id="PS50011"/>
    </source>
</evidence>
<evidence type="ECO:0000256" key="3">
    <source>
        <dbReference type="ARBA" id="ARBA00022838"/>
    </source>
</evidence>
<dbReference type="EMBL" id="LK023324">
    <property type="protein sequence ID" value="CDS07897.1"/>
    <property type="molecule type" value="Genomic_DNA"/>
</dbReference>
<dbReference type="GO" id="GO:0032991">
    <property type="term" value="C:protein-containing complex"/>
    <property type="evidence" value="ECO:0007669"/>
    <property type="project" value="UniProtKB-ARBA"/>
</dbReference>
<evidence type="ECO:0000256" key="4">
    <source>
        <dbReference type="ARBA" id="ARBA00023328"/>
    </source>
</evidence>
<dbReference type="AlphaFoldDB" id="A0A077WMH9"/>
<dbReference type="GO" id="GO:0007094">
    <property type="term" value="P:mitotic spindle assembly checkpoint signaling"/>
    <property type="evidence" value="ECO:0007669"/>
    <property type="project" value="InterPro"/>
</dbReference>
<dbReference type="GO" id="GO:0004672">
    <property type="term" value="F:protein kinase activity"/>
    <property type="evidence" value="ECO:0007669"/>
    <property type="project" value="InterPro"/>
</dbReference>
<keyword evidence="3" id="KW-0995">Kinetochore</keyword>
<gene>
    <name evidence="8" type="ORF">LRAMOSA01846</name>
</gene>
<dbReference type="GO" id="GO:0000776">
    <property type="term" value="C:kinetochore"/>
    <property type="evidence" value="ECO:0007669"/>
    <property type="project" value="UniProtKB-KW"/>
</dbReference>
<dbReference type="InterPro" id="IPR011009">
    <property type="entry name" value="Kinase-like_dom_sf"/>
</dbReference>
<reference evidence="8" key="1">
    <citation type="journal article" date="2014" name="Genome Announc.">
        <title>De novo whole-genome sequence and genome annotation of Lichtheimia ramosa.</title>
        <authorList>
            <person name="Linde J."/>
            <person name="Schwartze V."/>
            <person name="Binder U."/>
            <person name="Lass-Florl C."/>
            <person name="Voigt K."/>
            <person name="Horn F."/>
        </authorList>
    </citation>
    <scope>NUCLEOTIDE SEQUENCE</scope>
    <source>
        <strain evidence="8">JMRC FSU:6197</strain>
    </source>
</reference>
<dbReference type="Gene3D" id="1.10.510.10">
    <property type="entry name" value="Transferase(Phosphotransferase) domain 1"/>
    <property type="match status" value="1"/>
</dbReference>
<feature type="domain" description="BUB1 N-terminal" evidence="7">
    <location>
        <begin position="1"/>
        <end position="115"/>
    </location>
</feature>
<evidence type="ECO:0008006" key="9">
    <source>
        <dbReference type="Google" id="ProtNLM"/>
    </source>
</evidence>
<evidence type="ECO:0000313" key="8">
    <source>
        <dbReference type="EMBL" id="CDS07897.1"/>
    </source>
</evidence>
<dbReference type="Gene3D" id="1.25.40.430">
    <property type="match status" value="1"/>
</dbReference>
<dbReference type="Pfam" id="PF00069">
    <property type="entry name" value="Pkinase"/>
    <property type="match status" value="1"/>
</dbReference>
<dbReference type="GO" id="GO:0051754">
    <property type="term" value="P:meiotic sister chromatid cohesion, centromeric"/>
    <property type="evidence" value="ECO:0007669"/>
    <property type="project" value="TreeGrafter"/>
</dbReference>
<evidence type="ECO:0000259" key="7">
    <source>
        <dbReference type="PROSITE" id="PS51489"/>
    </source>
</evidence>
<dbReference type="GO" id="GO:0005524">
    <property type="term" value="F:ATP binding"/>
    <property type="evidence" value="ECO:0007669"/>
    <property type="project" value="InterPro"/>
</dbReference>
<feature type="region of interest" description="Disordered" evidence="5">
    <location>
        <begin position="228"/>
        <end position="280"/>
    </location>
</feature>
<evidence type="ECO:0000256" key="1">
    <source>
        <dbReference type="ARBA" id="ARBA00004629"/>
    </source>
</evidence>
<evidence type="ECO:0000256" key="5">
    <source>
        <dbReference type="SAM" id="MobiDB-lite"/>
    </source>
</evidence>
<dbReference type="InterPro" id="IPR000719">
    <property type="entry name" value="Prot_kinase_dom"/>
</dbReference>
<dbReference type="PROSITE" id="PS00108">
    <property type="entry name" value="PROTEIN_KINASE_ST"/>
    <property type="match status" value="1"/>
</dbReference>
<feature type="compositionally biased region" description="Basic and acidic residues" evidence="5">
    <location>
        <begin position="228"/>
        <end position="238"/>
    </location>
</feature>
<evidence type="ECO:0000256" key="2">
    <source>
        <dbReference type="ARBA" id="ARBA00022454"/>
    </source>
</evidence>
<feature type="region of interest" description="Disordered" evidence="5">
    <location>
        <begin position="168"/>
        <end position="198"/>
    </location>
</feature>
<keyword evidence="4" id="KW-0137">Centromere</keyword>
<keyword evidence="2" id="KW-0158">Chromosome</keyword>
<dbReference type="PANTHER" id="PTHR14030:SF4">
    <property type="entry name" value="BUB1 KINASE, ISOFORM A-RELATED"/>
    <property type="match status" value="1"/>
</dbReference>
<dbReference type="InterPro" id="IPR013212">
    <property type="entry name" value="Mad3/Bub1_I"/>
</dbReference>
<organism evidence="8">
    <name type="scientific">Lichtheimia ramosa</name>
    <dbReference type="NCBI Taxonomy" id="688394"/>
    <lineage>
        <taxon>Eukaryota</taxon>
        <taxon>Fungi</taxon>
        <taxon>Fungi incertae sedis</taxon>
        <taxon>Mucoromycota</taxon>
        <taxon>Mucoromycotina</taxon>
        <taxon>Mucoromycetes</taxon>
        <taxon>Mucorales</taxon>
        <taxon>Lichtheimiaceae</taxon>
        <taxon>Lichtheimia</taxon>
    </lineage>
</organism>
<feature type="domain" description="Protein kinase" evidence="6">
    <location>
        <begin position="448"/>
        <end position="710"/>
    </location>
</feature>